<accession>A0A4S8KJ07</accession>
<dbReference type="Proteomes" id="UP000297245">
    <property type="component" value="Unassembled WGS sequence"/>
</dbReference>
<proteinExistence type="predicted"/>
<dbReference type="EMBL" id="ML182114">
    <property type="protein sequence ID" value="THU75446.1"/>
    <property type="molecule type" value="Genomic_DNA"/>
</dbReference>
<dbReference type="AlphaFoldDB" id="A0A4S8KJ07"/>
<name>A0A4S8KJ07_DENBC</name>
<reference evidence="1 2" key="1">
    <citation type="journal article" date="2019" name="Nat. Ecol. Evol.">
        <title>Megaphylogeny resolves global patterns of mushroom evolution.</title>
        <authorList>
            <person name="Varga T."/>
            <person name="Krizsan K."/>
            <person name="Foldi C."/>
            <person name="Dima B."/>
            <person name="Sanchez-Garcia M."/>
            <person name="Sanchez-Ramirez S."/>
            <person name="Szollosi G.J."/>
            <person name="Szarkandi J.G."/>
            <person name="Papp V."/>
            <person name="Albert L."/>
            <person name="Andreopoulos W."/>
            <person name="Angelini C."/>
            <person name="Antonin V."/>
            <person name="Barry K.W."/>
            <person name="Bougher N.L."/>
            <person name="Buchanan P."/>
            <person name="Buyck B."/>
            <person name="Bense V."/>
            <person name="Catcheside P."/>
            <person name="Chovatia M."/>
            <person name="Cooper J."/>
            <person name="Damon W."/>
            <person name="Desjardin D."/>
            <person name="Finy P."/>
            <person name="Geml J."/>
            <person name="Haridas S."/>
            <person name="Hughes K."/>
            <person name="Justo A."/>
            <person name="Karasinski D."/>
            <person name="Kautmanova I."/>
            <person name="Kiss B."/>
            <person name="Kocsube S."/>
            <person name="Kotiranta H."/>
            <person name="LaButti K.M."/>
            <person name="Lechner B.E."/>
            <person name="Liimatainen K."/>
            <person name="Lipzen A."/>
            <person name="Lukacs Z."/>
            <person name="Mihaltcheva S."/>
            <person name="Morgado L.N."/>
            <person name="Niskanen T."/>
            <person name="Noordeloos M.E."/>
            <person name="Ohm R.A."/>
            <person name="Ortiz-Santana B."/>
            <person name="Ovrebo C."/>
            <person name="Racz N."/>
            <person name="Riley R."/>
            <person name="Savchenko A."/>
            <person name="Shiryaev A."/>
            <person name="Soop K."/>
            <person name="Spirin V."/>
            <person name="Szebenyi C."/>
            <person name="Tomsovsky M."/>
            <person name="Tulloss R.E."/>
            <person name="Uehling J."/>
            <person name="Grigoriev I.V."/>
            <person name="Vagvolgyi C."/>
            <person name="Papp T."/>
            <person name="Martin F.M."/>
            <person name="Miettinen O."/>
            <person name="Hibbett D.S."/>
            <person name="Nagy L.G."/>
        </authorList>
    </citation>
    <scope>NUCLEOTIDE SEQUENCE [LARGE SCALE GENOMIC DNA]</scope>
    <source>
        <strain evidence="1 2">CBS 962.96</strain>
    </source>
</reference>
<protein>
    <submittedName>
        <fullName evidence="1">Uncharacterized protein</fullName>
    </submittedName>
</protein>
<gene>
    <name evidence="1" type="ORF">K435DRAFT_880805</name>
</gene>
<keyword evidence="2" id="KW-1185">Reference proteome</keyword>
<organism evidence="1 2">
    <name type="scientific">Dendrothele bispora (strain CBS 962.96)</name>
    <dbReference type="NCBI Taxonomy" id="1314807"/>
    <lineage>
        <taxon>Eukaryota</taxon>
        <taxon>Fungi</taxon>
        <taxon>Dikarya</taxon>
        <taxon>Basidiomycota</taxon>
        <taxon>Agaricomycotina</taxon>
        <taxon>Agaricomycetes</taxon>
        <taxon>Agaricomycetidae</taxon>
        <taxon>Agaricales</taxon>
        <taxon>Agaricales incertae sedis</taxon>
        <taxon>Dendrothele</taxon>
    </lineage>
</organism>
<dbReference type="InterPro" id="IPR041078">
    <property type="entry name" value="Plavaka"/>
</dbReference>
<sequence>MQRRMSLACIHAWVEKCEAVNVKPVQHPFWENLPYTNIFASITPDILHQMYQGVMKHLIAWLTEICGADEIDARVRRLPPNHTIRI</sequence>
<dbReference type="OrthoDB" id="3252362at2759"/>
<dbReference type="Pfam" id="PF18759">
    <property type="entry name" value="Plavaka"/>
    <property type="match status" value="1"/>
</dbReference>
<evidence type="ECO:0000313" key="1">
    <source>
        <dbReference type="EMBL" id="THU75446.1"/>
    </source>
</evidence>
<evidence type="ECO:0000313" key="2">
    <source>
        <dbReference type="Proteomes" id="UP000297245"/>
    </source>
</evidence>